<dbReference type="InterPro" id="IPR025676">
    <property type="entry name" value="Clr5_dom"/>
</dbReference>
<proteinExistence type="predicted"/>
<dbReference type="Pfam" id="PF24465">
    <property type="entry name" value="Tri-helical"/>
    <property type="match status" value="2"/>
</dbReference>
<evidence type="ECO:0000256" key="1">
    <source>
        <dbReference type="SAM" id="MobiDB-lite"/>
    </source>
</evidence>
<feature type="domain" description="Tri-helical" evidence="3">
    <location>
        <begin position="323"/>
        <end position="409"/>
    </location>
</feature>
<feature type="domain" description="DUF7767" evidence="4">
    <location>
        <begin position="594"/>
        <end position="687"/>
    </location>
</feature>
<feature type="compositionally biased region" description="Low complexity" evidence="1">
    <location>
        <begin position="580"/>
        <end position="592"/>
    </location>
</feature>
<evidence type="ECO:0000259" key="3">
    <source>
        <dbReference type="Pfam" id="PF24465"/>
    </source>
</evidence>
<evidence type="ECO:0000313" key="6">
    <source>
        <dbReference type="Proteomes" id="UP001197093"/>
    </source>
</evidence>
<evidence type="ECO:0000313" key="5">
    <source>
        <dbReference type="EMBL" id="KAG7293423.1"/>
    </source>
</evidence>
<name>A0AAD4F9Z8_9PEZI</name>
<dbReference type="Proteomes" id="UP001197093">
    <property type="component" value="Unassembled WGS sequence"/>
</dbReference>
<sequence length="694" mass="77610">MVYKWEQHRETCHRLYVEENRPIHEVVKYMHEHHNFTPSRRAFQIAFNRWGFPNKLNPAYKNEQLVARVRQLWEQNVSGKDMLSTLTDEGYEIGDREVTRIRYKNGWLLRRGGTHADSAKRSTEGDGDDEGEGSPESGDGGQDGQGAHEDQSTYWNYGAAGLEPADIQVQQETFDAMREARREYNKRVFEAESHERWMTKKRRRHTKPFGGLPADPPGPPRFPSETTLTEAKEILQLDKNAYKEMREKFYKICVNASVYKKTLIGPERWEALKDQLVRESMPLRAVMWDQADMDKKRLAIEVIACDVTKLIRTQSSALSVVDAKVILGLNPEEGRSVRAQMYNILARERFTSKLEEGMEYFEELKHRWLEGSEELRRAVAAGPSDPDYQRKMKAVNTLCRDATRRYRDDMIRTGKVPDILPPREKPATPKPRAKATPKPSAKAAREKAASSTSTPTPAPAPVPVPTPAAEPTPETAPAAATASDTAATATPAPPSQRKRRGRPPGSRTKNKSHPHVESRLVLADPEEPQADQQMVDAQLGGNVPAVAGTHNPFIDEQYVQGYAAAQQAQGYQQQPPPQQQQPQQQQTASSSSGGVAAFFRLNSASVMMFPGVQTQWIVPLSSRTMADLRAAALQKTPGGLCYKIEGIIKDGKGGELPLPVSDQGELETYLQHVEGNGAPTFNIHVVPGDDRTWP</sequence>
<feature type="domain" description="Tri-helical" evidence="3">
    <location>
        <begin position="231"/>
        <end position="314"/>
    </location>
</feature>
<dbReference type="Pfam" id="PF14420">
    <property type="entry name" value="Clr5"/>
    <property type="match status" value="1"/>
</dbReference>
<evidence type="ECO:0008006" key="7">
    <source>
        <dbReference type="Google" id="ProtNLM"/>
    </source>
</evidence>
<dbReference type="PANTHER" id="PTHR38788:SF5">
    <property type="entry name" value="CLR5 DOMAIN-CONTAINING PROTEIN"/>
    <property type="match status" value="1"/>
</dbReference>
<protein>
    <recommendedName>
        <fullName evidence="7">Clr5 domain-containing protein</fullName>
    </recommendedName>
</protein>
<evidence type="ECO:0000259" key="2">
    <source>
        <dbReference type="Pfam" id="PF14420"/>
    </source>
</evidence>
<dbReference type="PANTHER" id="PTHR38788">
    <property type="entry name" value="CLR5 DOMAIN-CONTAINING PROTEIN"/>
    <property type="match status" value="1"/>
</dbReference>
<feature type="region of interest" description="Disordered" evidence="1">
    <location>
        <begin position="198"/>
        <end position="220"/>
    </location>
</feature>
<dbReference type="EMBL" id="JAHCVI010000001">
    <property type="protein sequence ID" value="KAG7293423.1"/>
    <property type="molecule type" value="Genomic_DNA"/>
</dbReference>
<dbReference type="Pfam" id="PF24962">
    <property type="entry name" value="DUF7767"/>
    <property type="match status" value="1"/>
</dbReference>
<feature type="region of interest" description="Disordered" evidence="1">
    <location>
        <begin position="565"/>
        <end position="592"/>
    </location>
</feature>
<dbReference type="InterPro" id="IPR056669">
    <property type="entry name" value="DUF7767"/>
</dbReference>
<keyword evidence="6" id="KW-1185">Reference proteome</keyword>
<comment type="caution">
    <text evidence="5">The sequence shown here is derived from an EMBL/GenBank/DDBJ whole genome shotgun (WGS) entry which is preliminary data.</text>
</comment>
<feature type="domain" description="Clr5" evidence="2">
    <location>
        <begin position="1"/>
        <end position="53"/>
    </location>
</feature>
<dbReference type="AlphaFoldDB" id="A0AAD4F9Z8"/>
<feature type="region of interest" description="Disordered" evidence="1">
    <location>
        <begin position="409"/>
        <end position="530"/>
    </location>
</feature>
<feature type="compositionally biased region" description="Pro residues" evidence="1">
    <location>
        <begin position="456"/>
        <end position="470"/>
    </location>
</feature>
<organism evidence="5 6">
    <name type="scientific">Staphylotrichum longicolle</name>
    <dbReference type="NCBI Taxonomy" id="669026"/>
    <lineage>
        <taxon>Eukaryota</taxon>
        <taxon>Fungi</taxon>
        <taxon>Dikarya</taxon>
        <taxon>Ascomycota</taxon>
        <taxon>Pezizomycotina</taxon>
        <taxon>Sordariomycetes</taxon>
        <taxon>Sordariomycetidae</taxon>
        <taxon>Sordariales</taxon>
        <taxon>Chaetomiaceae</taxon>
        <taxon>Staphylotrichum</taxon>
    </lineage>
</organism>
<feature type="region of interest" description="Disordered" evidence="1">
    <location>
        <begin position="113"/>
        <end position="150"/>
    </location>
</feature>
<dbReference type="InterPro" id="IPR057940">
    <property type="entry name" value="Tri-helical_dom"/>
</dbReference>
<accession>A0AAD4F9Z8</accession>
<feature type="compositionally biased region" description="Basic residues" evidence="1">
    <location>
        <begin position="496"/>
        <end position="513"/>
    </location>
</feature>
<evidence type="ECO:0000259" key="4">
    <source>
        <dbReference type="Pfam" id="PF24962"/>
    </source>
</evidence>
<feature type="compositionally biased region" description="Low complexity" evidence="1">
    <location>
        <begin position="471"/>
        <end position="490"/>
    </location>
</feature>
<gene>
    <name evidence="5" type="ORF">NEMBOFW57_003473</name>
</gene>
<reference evidence="5" key="1">
    <citation type="submission" date="2023-02" db="EMBL/GenBank/DDBJ databases">
        <authorList>
            <person name="Palmer J.M."/>
        </authorList>
    </citation>
    <scope>NUCLEOTIDE SEQUENCE</scope>
    <source>
        <strain evidence="5">FW57</strain>
    </source>
</reference>